<dbReference type="Proteomes" id="UP001358586">
    <property type="component" value="Chromosome 1"/>
</dbReference>
<comment type="caution">
    <text evidence="1">The sequence shown here is derived from an EMBL/GenBank/DDBJ whole genome shotgun (WGS) entry which is preliminary data.</text>
</comment>
<proteinExistence type="predicted"/>
<dbReference type="EMBL" id="JARKNE010000001">
    <property type="protein sequence ID" value="KAK5844927.1"/>
    <property type="molecule type" value="Genomic_DNA"/>
</dbReference>
<reference evidence="1 2" key="1">
    <citation type="submission" date="2023-03" db="EMBL/GenBank/DDBJ databases">
        <title>WGS of Gossypium arboreum.</title>
        <authorList>
            <person name="Yu D."/>
        </authorList>
    </citation>
    <scope>NUCLEOTIDE SEQUENCE [LARGE SCALE GENOMIC DNA]</scope>
    <source>
        <tissue evidence="1">Leaf</tissue>
    </source>
</reference>
<sequence>MYLSYLSFGTLFEFPVEPLGILRIHRNLFVWKQTDATATMILDKVNRFLQEWCNAHVIFTWVYLASTKRRGCRVTWEKLTGG</sequence>
<gene>
    <name evidence="1" type="ORF">PVK06_001073</name>
</gene>
<protein>
    <submittedName>
        <fullName evidence="1">Uncharacterized protein</fullName>
    </submittedName>
</protein>
<organism evidence="1 2">
    <name type="scientific">Gossypium arboreum</name>
    <name type="common">Tree cotton</name>
    <name type="synonym">Gossypium nanking</name>
    <dbReference type="NCBI Taxonomy" id="29729"/>
    <lineage>
        <taxon>Eukaryota</taxon>
        <taxon>Viridiplantae</taxon>
        <taxon>Streptophyta</taxon>
        <taxon>Embryophyta</taxon>
        <taxon>Tracheophyta</taxon>
        <taxon>Spermatophyta</taxon>
        <taxon>Magnoliopsida</taxon>
        <taxon>eudicotyledons</taxon>
        <taxon>Gunneridae</taxon>
        <taxon>Pentapetalae</taxon>
        <taxon>rosids</taxon>
        <taxon>malvids</taxon>
        <taxon>Malvales</taxon>
        <taxon>Malvaceae</taxon>
        <taxon>Malvoideae</taxon>
        <taxon>Gossypium</taxon>
    </lineage>
</organism>
<evidence type="ECO:0000313" key="1">
    <source>
        <dbReference type="EMBL" id="KAK5844927.1"/>
    </source>
</evidence>
<name>A0ABR0R1C0_GOSAR</name>
<evidence type="ECO:0000313" key="2">
    <source>
        <dbReference type="Proteomes" id="UP001358586"/>
    </source>
</evidence>
<keyword evidence="2" id="KW-1185">Reference proteome</keyword>
<accession>A0ABR0R1C0</accession>